<reference evidence="3" key="1">
    <citation type="journal article" date="2013" name="Genome Announc.">
        <title>Draft Genome Sequence of Agarivorans albus Strain MKT 106T, an Agarolytic Marine Bacterium.</title>
        <authorList>
            <person name="Yasuike M."/>
            <person name="Nakamura Y."/>
            <person name="Kai W."/>
            <person name="Fujiwara A."/>
            <person name="Fukui Y."/>
            <person name="Satomi M."/>
            <person name="Sano M."/>
        </authorList>
    </citation>
    <scope>NUCLEOTIDE SEQUENCE [LARGE SCALE GENOMIC DNA]</scope>
</reference>
<dbReference type="InterPro" id="IPR014408">
    <property type="entry name" value="dGMP_Pdiesterase_EAL/HD-GYP"/>
</dbReference>
<organism evidence="3 4">
    <name type="scientific">Agarivorans albus MKT 106</name>
    <dbReference type="NCBI Taxonomy" id="1331007"/>
    <lineage>
        <taxon>Bacteria</taxon>
        <taxon>Pseudomonadati</taxon>
        <taxon>Pseudomonadota</taxon>
        <taxon>Gammaproteobacteria</taxon>
        <taxon>Alteromonadales</taxon>
        <taxon>Alteromonadaceae</taxon>
        <taxon>Agarivorans</taxon>
    </lineage>
</organism>
<protein>
    <submittedName>
        <fullName evidence="3">Predicted signal transduction protein</fullName>
    </submittedName>
</protein>
<feature type="domain" description="EAL" evidence="1">
    <location>
        <begin position="1"/>
        <end position="241"/>
    </location>
</feature>
<sequence length="444" mass="51826">MTLFLRPYFGSSKKFEFINIKAKSHIIKYGRNGNWTMNVYTARQAILDRRQRVVAYELLFRDGPDNVFPDIDPHEATSKLIIRTQLNDGLNAITQGKPALINFPEESLHSEMIKLLPNKQVVIEILEDVKPSDKLYKRCQSLFHRGYRLAFDDFIYRPEWEPYLKFVRLIKVDIQRTPFDQLESLFRAVKSRKNIKLLAEKVETQAEYQQAKEMGFNFFQGYYFCQPEMQVAKDIDASYLMISRLFYAATREDVNINEVVRYFERDTGLTYKLLRFVNSGSLPIVEDIASIKQAVVYIGNNQLRKLVALLANAMTVSHKPRELVRMSVHRARFCELVAMRKSPSMQETAFLCGLFSLLDAILDKPLTDVLYSLPLDQDIRDALCSEQPSMLRAMLLTIKSYEEGHWYKTERLAEQLRMDYTQVEQLNLQALLWSEQYQSLIGQN</sequence>
<comment type="caution">
    <text evidence="3">The sequence shown here is derived from an EMBL/GenBank/DDBJ whole genome shotgun (WGS) entry which is preliminary data.</text>
</comment>
<dbReference type="Pfam" id="PF08668">
    <property type="entry name" value="HDOD"/>
    <property type="match status" value="1"/>
</dbReference>
<dbReference type="PIRSF" id="PIRSF003180">
    <property type="entry name" value="DiGMPpdiest_YuxH"/>
    <property type="match status" value="1"/>
</dbReference>
<dbReference type="SUPFAM" id="SSF141868">
    <property type="entry name" value="EAL domain-like"/>
    <property type="match status" value="1"/>
</dbReference>
<dbReference type="EMBL" id="BARX01000012">
    <property type="protein sequence ID" value="GAD01951.1"/>
    <property type="molecule type" value="Genomic_DNA"/>
</dbReference>
<dbReference type="SUPFAM" id="SSF109604">
    <property type="entry name" value="HD-domain/PDEase-like"/>
    <property type="match status" value="1"/>
</dbReference>
<dbReference type="Gene3D" id="1.10.3210.10">
    <property type="entry name" value="Hypothetical protein af1432"/>
    <property type="match status" value="1"/>
</dbReference>
<proteinExistence type="predicted"/>
<dbReference type="PROSITE" id="PS50883">
    <property type="entry name" value="EAL"/>
    <property type="match status" value="1"/>
</dbReference>
<dbReference type="AlphaFoldDB" id="R9PT79"/>
<evidence type="ECO:0000313" key="3">
    <source>
        <dbReference type="EMBL" id="GAD01951.1"/>
    </source>
</evidence>
<dbReference type="PROSITE" id="PS51833">
    <property type="entry name" value="HDOD"/>
    <property type="match status" value="1"/>
</dbReference>
<evidence type="ECO:0000259" key="2">
    <source>
        <dbReference type="PROSITE" id="PS51833"/>
    </source>
</evidence>
<dbReference type="PANTHER" id="PTHR33525">
    <property type="match status" value="1"/>
</dbReference>
<dbReference type="STRING" id="1331007.AALB_2031"/>
<dbReference type="PANTHER" id="PTHR33525:SF4">
    <property type="entry name" value="CYCLIC DI-GMP PHOSPHODIESTERASE CDGJ"/>
    <property type="match status" value="1"/>
</dbReference>
<dbReference type="InterPro" id="IPR035919">
    <property type="entry name" value="EAL_sf"/>
</dbReference>
<dbReference type="InterPro" id="IPR052340">
    <property type="entry name" value="RNase_Y/CdgJ"/>
</dbReference>
<dbReference type="InterPro" id="IPR001633">
    <property type="entry name" value="EAL_dom"/>
</dbReference>
<feature type="domain" description="HDOD" evidence="2">
    <location>
        <begin position="235"/>
        <end position="422"/>
    </location>
</feature>
<dbReference type="SMART" id="SM00052">
    <property type="entry name" value="EAL"/>
    <property type="match status" value="1"/>
</dbReference>
<accession>R9PT79</accession>
<dbReference type="InterPro" id="IPR013976">
    <property type="entry name" value="HDOD"/>
</dbReference>
<dbReference type="RefSeq" id="WP_016401719.1">
    <property type="nucleotide sequence ID" value="NZ_BARX01000012.1"/>
</dbReference>
<dbReference type="Gene3D" id="3.20.20.450">
    <property type="entry name" value="EAL domain"/>
    <property type="match status" value="1"/>
</dbReference>
<gene>
    <name evidence="3" type="ORF">AALB_2031</name>
</gene>
<keyword evidence="4" id="KW-1185">Reference proteome</keyword>
<evidence type="ECO:0000313" key="4">
    <source>
        <dbReference type="Proteomes" id="UP000014461"/>
    </source>
</evidence>
<name>R9PT79_AGAAL</name>
<dbReference type="Pfam" id="PF00563">
    <property type="entry name" value="EAL"/>
    <property type="match status" value="1"/>
</dbReference>
<dbReference type="Proteomes" id="UP000014461">
    <property type="component" value="Unassembled WGS sequence"/>
</dbReference>
<evidence type="ECO:0000259" key="1">
    <source>
        <dbReference type="PROSITE" id="PS50883"/>
    </source>
</evidence>